<dbReference type="Proteomes" id="UP000682308">
    <property type="component" value="Unassembled WGS sequence"/>
</dbReference>
<dbReference type="Gene3D" id="3.40.50.720">
    <property type="entry name" value="NAD(P)-binding Rossmann-like Domain"/>
    <property type="match status" value="1"/>
</dbReference>
<dbReference type="Pfam" id="PF00106">
    <property type="entry name" value="adh_short"/>
    <property type="match status" value="1"/>
</dbReference>
<evidence type="ECO:0000313" key="3">
    <source>
        <dbReference type="EMBL" id="MBR8640535.1"/>
    </source>
</evidence>
<dbReference type="PRINTS" id="PR00081">
    <property type="entry name" value="GDHRDH"/>
</dbReference>
<dbReference type="InterPro" id="IPR036291">
    <property type="entry name" value="NAD(P)-bd_dom_sf"/>
</dbReference>
<proteinExistence type="inferred from homology"/>
<protein>
    <submittedName>
        <fullName evidence="3">SDR family NAD(P)-dependent oxidoreductase</fullName>
    </submittedName>
</protein>
<dbReference type="PANTHER" id="PTHR43477:SF1">
    <property type="entry name" value="DIHYDROANTICAPSIN 7-DEHYDROGENASE"/>
    <property type="match status" value="1"/>
</dbReference>
<evidence type="ECO:0000313" key="4">
    <source>
        <dbReference type="Proteomes" id="UP000682308"/>
    </source>
</evidence>
<name>A0A941FB32_9ACTN</name>
<comment type="similarity">
    <text evidence="1">Belongs to the short-chain dehydrogenases/reductases (SDR) family.</text>
</comment>
<organism evidence="3 4">
    <name type="scientific">Streptomyces tuirus</name>
    <dbReference type="NCBI Taxonomy" id="68278"/>
    <lineage>
        <taxon>Bacteria</taxon>
        <taxon>Bacillati</taxon>
        <taxon>Actinomycetota</taxon>
        <taxon>Actinomycetes</taxon>
        <taxon>Kitasatosporales</taxon>
        <taxon>Streptomycetaceae</taxon>
        <taxon>Streptomyces</taxon>
    </lineage>
</organism>
<keyword evidence="2" id="KW-0560">Oxidoreductase</keyword>
<dbReference type="GO" id="GO:0016491">
    <property type="term" value="F:oxidoreductase activity"/>
    <property type="evidence" value="ECO:0007669"/>
    <property type="project" value="UniProtKB-KW"/>
</dbReference>
<gene>
    <name evidence="3" type="ORF">KEF29_17495</name>
</gene>
<dbReference type="AlphaFoldDB" id="A0A941FB32"/>
<reference evidence="3 4" key="1">
    <citation type="submission" date="2021-04" db="EMBL/GenBank/DDBJ databases">
        <title>Characterization of the biosynthetic gene cluster of new lipopeptides with antitumor activity in the genome of the marine Streptomyces PHM034.</title>
        <authorList>
            <person name="Ceniceros A."/>
            <person name="Canedo L."/>
            <person name="Mendez C."/>
            <person name="Olano C."/>
            <person name="Schleissner C."/>
            <person name="Cuevas C."/>
            <person name="De La Calle F."/>
            <person name="Salas J.A."/>
        </authorList>
    </citation>
    <scope>NUCLEOTIDE SEQUENCE [LARGE SCALE GENOMIC DNA]</scope>
    <source>
        <strain evidence="3 4">PHM034</strain>
    </source>
</reference>
<keyword evidence="4" id="KW-1185">Reference proteome</keyword>
<dbReference type="InterPro" id="IPR002347">
    <property type="entry name" value="SDR_fam"/>
</dbReference>
<comment type="caution">
    <text evidence="3">The sequence shown here is derived from an EMBL/GenBank/DDBJ whole genome shotgun (WGS) entry which is preliminary data.</text>
</comment>
<dbReference type="SUPFAM" id="SSF51735">
    <property type="entry name" value="NAD(P)-binding Rossmann-fold domains"/>
    <property type="match status" value="1"/>
</dbReference>
<sequence>MSPDLAGRSVVVTGGGSGIGRAVTLAYRASGAAVLAVERSAERARELQTDGGPGLRVLVGDATDPAVLEEAVSRASETGGLDHLTCCVGVFDYYAGLGKLTAAELDAAWTETYRINVLGTLHAVRAAVPQLRRRRGSITLTLSESAFFPVGGGVLYGSSKWALRGAVEHLAADLAPDVRVNAVAPGGTSGTRFGGLSSLHQTQTADRVRGRDDRIARGTLLGQAPRPEDHTAAYLYLADPEASGVVTGTVMRTDGGRRFA</sequence>
<dbReference type="EMBL" id="JAGTPG010000002">
    <property type="protein sequence ID" value="MBR8640535.1"/>
    <property type="molecule type" value="Genomic_DNA"/>
</dbReference>
<evidence type="ECO:0000256" key="2">
    <source>
        <dbReference type="ARBA" id="ARBA00023002"/>
    </source>
</evidence>
<evidence type="ECO:0000256" key="1">
    <source>
        <dbReference type="ARBA" id="ARBA00006484"/>
    </source>
</evidence>
<accession>A0A941FB32</accession>
<dbReference type="PANTHER" id="PTHR43477">
    <property type="entry name" value="DIHYDROANTICAPSIN 7-DEHYDROGENASE"/>
    <property type="match status" value="1"/>
</dbReference>
<dbReference type="InterPro" id="IPR051122">
    <property type="entry name" value="SDR_DHRS6-like"/>
</dbReference>